<proteinExistence type="predicted"/>
<organism evidence="1 2">
    <name type="scientific">Pistacia atlantica</name>
    <dbReference type="NCBI Taxonomy" id="434234"/>
    <lineage>
        <taxon>Eukaryota</taxon>
        <taxon>Viridiplantae</taxon>
        <taxon>Streptophyta</taxon>
        <taxon>Embryophyta</taxon>
        <taxon>Tracheophyta</taxon>
        <taxon>Spermatophyta</taxon>
        <taxon>Magnoliopsida</taxon>
        <taxon>eudicotyledons</taxon>
        <taxon>Gunneridae</taxon>
        <taxon>Pentapetalae</taxon>
        <taxon>rosids</taxon>
        <taxon>malvids</taxon>
        <taxon>Sapindales</taxon>
        <taxon>Anacardiaceae</taxon>
        <taxon>Pistacia</taxon>
    </lineage>
</organism>
<reference evidence="2" key="1">
    <citation type="journal article" date="2023" name="G3 (Bethesda)">
        <title>Genome assembly and association tests identify interacting loci associated with vigor, precocity, and sex in interspecific pistachio rootstocks.</title>
        <authorList>
            <person name="Palmer W."/>
            <person name="Jacygrad E."/>
            <person name="Sagayaradj S."/>
            <person name="Cavanaugh K."/>
            <person name="Han R."/>
            <person name="Bertier L."/>
            <person name="Beede B."/>
            <person name="Kafkas S."/>
            <person name="Golino D."/>
            <person name="Preece J."/>
            <person name="Michelmore R."/>
        </authorList>
    </citation>
    <scope>NUCLEOTIDE SEQUENCE [LARGE SCALE GENOMIC DNA]</scope>
</reference>
<comment type="caution">
    <text evidence="1">The sequence shown here is derived from an EMBL/GenBank/DDBJ whole genome shotgun (WGS) entry which is preliminary data.</text>
</comment>
<accession>A0ACC0ZUY6</accession>
<keyword evidence="2" id="KW-1185">Reference proteome</keyword>
<sequence length="150" mass="17099">MNIYKNNQLESFFIYSLTVLSCSLLCSSPFWFPSLCSSMKVLLFVSLPKVGFMIVSPKLLFIMGNLIAVILIRESKFFALDTSSESKVYYDKYIKKCKSTCTGAHPNFSTLELEKIKEEKQEKYCSKENVVLGHHHLHLISFSSSSVSFL</sequence>
<dbReference type="Proteomes" id="UP001164250">
    <property type="component" value="Chromosome 13"/>
</dbReference>
<dbReference type="EMBL" id="CM047909">
    <property type="protein sequence ID" value="KAJ0078535.1"/>
    <property type="molecule type" value="Genomic_DNA"/>
</dbReference>
<name>A0ACC0ZUY6_9ROSI</name>
<gene>
    <name evidence="1" type="ORF">Patl1_24303</name>
</gene>
<evidence type="ECO:0000313" key="2">
    <source>
        <dbReference type="Proteomes" id="UP001164250"/>
    </source>
</evidence>
<evidence type="ECO:0000313" key="1">
    <source>
        <dbReference type="EMBL" id="KAJ0078535.1"/>
    </source>
</evidence>
<protein>
    <submittedName>
        <fullName evidence="1">Uncharacterized protein</fullName>
    </submittedName>
</protein>